<evidence type="ECO:0000256" key="4">
    <source>
        <dbReference type="ARBA" id="ARBA00022475"/>
    </source>
</evidence>
<feature type="transmembrane region" description="Helical" evidence="9">
    <location>
        <begin position="532"/>
        <end position="554"/>
    </location>
</feature>
<dbReference type="InterPro" id="IPR027463">
    <property type="entry name" value="AcrB_DN_DC_subdom"/>
</dbReference>
<feature type="transmembrane region" description="Helical" evidence="9">
    <location>
        <begin position="873"/>
        <end position="890"/>
    </location>
</feature>
<dbReference type="Gene3D" id="1.20.1640.10">
    <property type="entry name" value="Multidrug efflux transporter AcrB transmembrane domain"/>
    <property type="match status" value="2"/>
</dbReference>
<dbReference type="KEGG" id="smax:FJR03_04995"/>
<dbReference type="PANTHER" id="PTHR32063">
    <property type="match status" value="1"/>
</dbReference>
<evidence type="ECO:0000256" key="8">
    <source>
        <dbReference type="ARBA" id="ARBA00023136"/>
    </source>
</evidence>
<dbReference type="NCBIfam" id="NF000282">
    <property type="entry name" value="RND_permease_1"/>
    <property type="match status" value="1"/>
</dbReference>
<comment type="similarity">
    <text evidence="2">Belongs to the resistance-nodulation-cell division (RND) (TC 2.A.6) family.</text>
</comment>
<dbReference type="SUPFAM" id="SSF82714">
    <property type="entry name" value="Multidrug efflux transporter AcrB TolC docking domain, DN and DC subdomains"/>
    <property type="match status" value="2"/>
</dbReference>
<comment type="subcellular location">
    <subcellularLocation>
        <location evidence="1">Cell inner membrane</location>
        <topology evidence="1">Multi-pass membrane protein</topology>
    </subcellularLocation>
</comment>
<dbReference type="Proteomes" id="UP000593910">
    <property type="component" value="Chromosome"/>
</dbReference>
<keyword evidence="8 9" id="KW-0472">Membrane</keyword>
<dbReference type="EMBL" id="CP041165">
    <property type="protein sequence ID" value="QOP41132.1"/>
    <property type="molecule type" value="Genomic_DNA"/>
</dbReference>
<feature type="transmembrane region" description="Helical" evidence="9">
    <location>
        <begin position="394"/>
        <end position="415"/>
    </location>
</feature>
<gene>
    <name evidence="11" type="ORF">FJR03_04995</name>
</gene>
<dbReference type="GO" id="GO:0005886">
    <property type="term" value="C:plasma membrane"/>
    <property type="evidence" value="ECO:0007669"/>
    <property type="project" value="UniProtKB-SubCell"/>
</dbReference>
<dbReference type="InterPro" id="IPR001036">
    <property type="entry name" value="Acrflvin-R"/>
</dbReference>
<evidence type="ECO:0000256" key="3">
    <source>
        <dbReference type="ARBA" id="ARBA00022448"/>
    </source>
</evidence>
<evidence type="ECO:0000256" key="1">
    <source>
        <dbReference type="ARBA" id="ARBA00004429"/>
    </source>
</evidence>
<dbReference type="RefSeq" id="WP_193114550.1">
    <property type="nucleotide sequence ID" value="NZ_CP041165.1"/>
</dbReference>
<dbReference type="GO" id="GO:0042910">
    <property type="term" value="F:xenobiotic transmembrane transporter activity"/>
    <property type="evidence" value="ECO:0007669"/>
    <property type="project" value="TreeGrafter"/>
</dbReference>
<reference evidence="11 12" key="1">
    <citation type="submission" date="2019-06" db="EMBL/GenBank/DDBJ databases">
        <title>Sulfurimonas gotlandica sp. nov., a chemoautotrophic and psychrotolerant epsilonproteobacterium isolated from a pelagic redoxcline, and an emended description of the genus Sulfurimonas.</title>
        <authorList>
            <person name="Wang S."/>
            <person name="Jiang L."/>
            <person name="Shao Z."/>
        </authorList>
    </citation>
    <scope>NUCLEOTIDE SEQUENCE [LARGE SCALE GENOMIC DNA]</scope>
    <source>
        <strain evidence="11 12">B2</strain>
    </source>
</reference>
<feature type="transmembrane region" description="Helical" evidence="9">
    <location>
        <begin position="923"/>
        <end position="948"/>
    </location>
</feature>
<evidence type="ECO:0000256" key="9">
    <source>
        <dbReference type="SAM" id="Phobius"/>
    </source>
</evidence>
<evidence type="ECO:0000256" key="5">
    <source>
        <dbReference type="ARBA" id="ARBA00022519"/>
    </source>
</evidence>
<dbReference type="Pfam" id="PF00873">
    <property type="entry name" value="ACR_tran"/>
    <property type="match status" value="1"/>
</dbReference>
<dbReference type="GO" id="GO:0009636">
    <property type="term" value="P:response to toxic substance"/>
    <property type="evidence" value="ECO:0007669"/>
    <property type="project" value="UniProtKB-ARBA"/>
</dbReference>
<organism evidence="11 12">
    <name type="scientific">Sulfurimonas marina</name>
    <dbReference type="NCBI Taxonomy" id="2590551"/>
    <lineage>
        <taxon>Bacteria</taxon>
        <taxon>Pseudomonadati</taxon>
        <taxon>Campylobacterota</taxon>
        <taxon>Epsilonproteobacteria</taxon>
        <taxon>Campylobacterales</taxon>
        <taxon>Sulfurimonadaceae</taxon>
        <taxon>Sulfurimonas</taxon>
    </lineage>
</organism>
<feature type="transmembrane region" description="Helical" evidence="9">
    <location>
        <begin position="473"/>
        <end position="500"/>
    </location>
</feature>
<dbReference type="PROSITE" id="PS50156">
    <property type="entry name" value="SSD"/>
    <property type="match status" value="1"/>
</dbReference>
<keyword evidence="7 9" id="KW-1133">Transmembrane helix</keyword>
<feature type="domain" description="SSD" evidence="10">
    <location>
        <begin position="343"/>
        <end position="498"/>
    </location>
</feature>
<feature type="transmembrane region" description="Helical" evidence="9">
    <location>
        <begin position="897"/>
        <end position="917"/>
    </location>
</feature>
<evidence type="ECO:0000313" key="11">
    <source>
        <dbReference type="EMBL" id="QOP41132.1"/>
    </source>
</evidence>
<name>A0A7M1AXN5_9BACT</name>
<dbReference type="SUPFAM" id="SSF82693">
    <property type="entry name" value="Multidrug efflux transporter AcrB pore domain, PN1, PN2, PC1 and PC2 subdomains"/>
    <property type="match status" value="3"/>
</dbReference>
<feature type="transmembrane region" description="Helical" evidence="9">
    <location>
        <begin position="368"/>
        <end position="388"/>
    </location>
</feature>
<dbReference type="FunFam" id="3.30.70.1430:FF:000001">
    <property type="entry name" value="Efflux pump membrane transporter"/>
    <property type="match status" value="1"/>
</dbReference>
<keyword evidence="4" id="KW-1003">Cell membrane</keyword>
<dbReference type="NCBIfam" id="TIGR00915">
    <property type="entry name" value="2A0602"/>
    <property type="match status" value="1"/>
</dbReference>
<feature type="transmembrane region" description="Helical" evidence="9">
    <location>
        <begin position="999"/>
        <end position="1026"/>
    </location>
</feature>
<dbReference type="Gene3D" id="3.30.70.1430">
    <property type="entry name" value="Multidrug efflux transporter AcrB pore domain"/>
    <property type="match status" value="2"/>
</dbReference>
<dbReference type="Gene3D" id="3.30.2090.10">
    <property type="entry name" value="Multidrug efflux transporter AcrB TolC docking domain, DN and DC subdomains"/>
    <property type="match status" value="2"/>
</dbReference>
<accession>A0A7M1AXN5</accession>
<evidence type="ECO:0000256" key="7">
    <source>
        <dbReference type="ARBA" id="ARBA00022989"/>
    </source>
</evidence>
<keyword evidence="5" id="KW-0997">Cell inner membrane</keyword>
<dbReference type="GO" id="GO:0015562">
    <property type="term" value="F:efflux transmembrane transporter activity"/>
    <property type="evidence" value="ECO:0007669"/>
    <property type="project" value="InterPro"/>
</dbReference>
<feature type="transmembrane region" description="Helical" evidence="9">
    <location>
        <begin position="342"/>
        <end position="361"/>
    </location>
</feature>
<feature type="transmembrane region" description="Helical" evidence="9">
    <location>
        <begin position="969"/>
        <end position="993"/>
    </location>
</feature>
<evidence type="ECO:0000259" key="10">
    <source>
        <dbReference type="PROSITE" id="PS50156"/>
    </source>
</evidence>
<dbReference type="PANTHER" id="PTHR32063:SF13">
    <property type="entry name" value="MULTIDRUG EFFLUX PUMP SUBUNIT ACRB-RELATED"/>
    <property type="match status" value="1"/>
</dbReference>
<keyword evidence="3" id="KW-0813">Transport</keyword>
<evidence type="ECO:0000256" key="6">
    <source>
        <dbReference type="ARBA" id="ARBA00022692"/>
    </source>
</evidence>
<feature type="transmembrane region" description="Helical" evidence="9">
    <location>
        <begin position="441"/>
        <end position="461"/>
    </location>
</feature>
<keyword evidence="6 9" id="KW-0812">Transmembrane</keyword>
<dbReference type="InterPro" id="IPR000731">
    <property type="entry name" value="SSD"/>
</dbReference>
<protein>
    <submittedName>
        <fullName evidence="11">Multidrug efflux RND transporter permease subunit</fullName>
    </submittedName>
</protein>
<keyword evidence="12" id="KW-1185">Reference proteome</keyword>
<dbReference type="FunFam" id="1.20.1640.10:FF:000001">
    <property type="entry name" value="Efflux pump membrane transporter"/>
    <property type="match status" value="1"/>
</dbReference>
<dbReference type="Gene3D" id="3.30.70.1440">
    <property type="entry name" value="Multidrug efflux transporter AcrB pore domain"/>
    <property type="match status" value="1"/>
</dbReference>
<dbReference type="InterPro" id="IPR004764">
    <property type="entry name" value="MdtF-like"/>
</dbReference>
<dbReference type="SUPFAM" id="SSF82866">
    <property type="entry name" value="Multidrug efflux transporter AcrB transmembrane domain"/>
    <property type="match status" value="2"/>
</dbReference>
<dbReference type="AlphaFoldDB" id="A0A7M1AXN5"/>
<evidence type="ECO:0000313" key="12">
    <source>
        <dbReference type="Proteomes" id="UP000593910"/>
    </source>
</evidence>
<sequence length="1042" mass="114274">MFSKFFINRPIFSAVLSIVIIIAGFISIKSLPVQAYPSVVPVQINVQAVYPGADAQTLSKTVAAPLEEAVNGVDNMIYMTSTASPSGIVTLSVLFKIGTDPDQANVDVNNRVQLAISKLPQSVRDQGVSVRKRSPDMLKVLAFTSEGEKHDTIYISNYVLVNVLDDIKRIPGVGDAYIFGSKDYAIRVWIDPDKLANYNLTITDVVNAIKSQNNQYAAGQLGQEPINSHPVYTYTVRAQGRLQSPEQFSNIILRSNPDGSALRLKDVSNVELGSESYYFQATFNKEPMMPMGVFLAPGANALEVSEALDKTLEELSQNFPEDIKISVPYDPTEFVEQSIEEVIFTLILSIILVVAIIYLFLGNFRATIIPVLAIPVSIIGTFAGFYAMDFSINLLTLFGLTLAIGLVVDDAIVVIENVERILKENKHLSVKEATTKAMQEITGPVIAIVLVLSAVFIPAAFMGGFSGKLYQQFAITIVISVMISGIIALTLTPSLCALFLKHEESTPFWPIRKFNEFFEKATESFTSGVQRVLRYSVLNILLFFVMIGAAYMIMLRLPTGLVPNEDQGTIMVIQNMMPGTSLQRTKAVTDEVSKQLLDDPQVTKSAGLSGLDITTFAYKTDSAISFVHLTDWGERKDPGSSAQAIAGKYMGQFSQNKEAFLFVVTPPPIRGMSTTGGFEMYIQDRTGGELTTLNGYVQEIIKQANARAELMGVRTTLNTNVPQYMITVDEEKAKALGVSVSDIYTTLQANFGQKYVNDFNLFGRTYHVNIQAKSEYREGIEDYKNVFVKAIGGALIPISEMVEIKRIVGPSIIQRFNMFDSAKISGTAKPGYSSGDALKAIEEVAKNVLPEGYSISWAGTSYQEKKLAGTTNLAFVYAIIFVFLILAALYESWSIPFAVILAVPFAFFGAVLGLWLRGLESDIYFQVGLITLVGLAAKNAILMVEFAMQRLRSGYTLLEATIDGAKVRFRPIVMTSFAFIMGTLPLALSIGAGANSRHIIGTTVVGGMVILTLIGIFFVPLFYYLIMSVKNKFFNKGDSDEN</sequence>
<dbReference type="Gene3D" id="3.30.70.1320">
    <property type="entry name" value="Multidrug efflux transporter AcrB pore domain like"/>
    <property type="match status" value="1"/>
</dbReference>
<proteinExistence type="inferred from homology"/>
<dbReference type="PRINTS" id="PR00702">
    <property type="entry name" value="ACRIFLAVINRP"/>
</dbReference>
<evidence type="ECO:0000256" key="2">
    <source>
        <dbReference type="ARBA" id="ARBA00010942"/>
    </source>
</evidence>